<dbReference type="EMBL" id="JAVRHK010000002">
    <property type="protein sequence ID" value="MDT0675845.1"/>
    <property type="molecule type" value="Genomic_DNA"/>
</dbReference>
<dbReference type="Proteomes" id="UP001262582">
    <property type="component" value="Unassembled WGS sequence"/>
</dbReference>
<dbReference type="SUPFAM" id="SSF56784">
    <property type="entry name" value="HAD-like"/>
    <property type="match status" value="1"/>
</dbReference>
<keyword evidence="3" id="KW-1185">Reference proteome</keyword>
<evidence type="ECO:0000313" key="3">
    <source>
        <dbReference type="Proteomes" id="UP001262582"/>
    </source>
</evidence>
<accession>A0ABU3D3A0</accession>
<dbReference type="InterPro" id="IPR023214">
    <property type="entry name" value="HAD_sf"/>
</dbReference>
<comment type="caution">
    <text evidence="2">The sequence shown here is derived from an EMBL/GenBank/DDBJ whole genome shotgun (WGS) entry which is preliminary data.</text>
</comment>
<name>A0ABU3D3A0_9FLAO</name>
<sequence>MITKEKINRTGQPVNADNKELHYYDLDGTLSSLNSTFDFIYGYLKYSKKYTRLYLGKLIMLVLIYTRTYHPIKSRRLLIMIFFRYLKKEALEEYFEEIYRPIFFNSLTSLGHLLMKDPARADVMLTGCTEIPAKKIAALFGFKKLISTEFFYKNGKIESIKQDTYGNLKIKYISKESERMIYYTDDLRSEKSLISIMDEILEVNKI</sequence>
<dbReference type="EC" id="3.1.3.-" evidence="2"/>
<feature type="transmembrane region" description="Helical" evidence="1">
    <location>
        <begin position="53"/>
        <end position="70"/>
    </location>
</feature>
<dbReference type="Gene3D" id="3.40.50.1000">
    <property type="entry name" value="HAD superfamily/HAD-like"/>
    <property type="match status" value="1"/>
</dbReference>
<keyword evidence="1" id="KW-0472">Membrane</keyword>
<proteinExistence type="predicted"/>
<protein>
    <submittedName>
        <fullName evidence="2">HAD family hydrolase</fullName>
        <ecNumber evidence="2">3.1.3.-</ecNumber>
    </submittedName>
</protein>
<gene>
    <name evidence="2" type="ORF">RM539_04505</name>
</gene>
<keyword evidence="1" id="KW-1133">Transmembrane helix</keyword>
<dbReference type="Gene3D" id="1.20.1440.100">
    <property type="entry name" value="SG protein - dephosphorylation function"/>
    <property type="match status" value="1"/>
</dbReference>
<keyword evidence="2" id="KW-0378">Hydrolase</keyword>
<organism evidence="2 3">
    <name type="scientific">Autumnicola musiva</name>
    <dbReference type="NCBI Taxonomy" id="3075589"/>
    <lineage>
        <taxon>Bacteria</taxon>
        <taxon>Pseudomonadati</taxon>
        <taxon>Bacteroidota</taxon>
        <taxon>Flavobacteriia</taxon>
        <taxon>Flavobacteriales</taxon>
        <taxon>Flavobacteriaceae</taxon>
        <taxon>Autumnicola</taxon>
    </lineage>
</organism>
<evidence type="ECO:0000256" key="1">
    <source>
        <dbReference type="SAM" id="Phobius"/>
    </source>
</evidence>
<keyword evidence="1" id="KW-0812">Transmembrane</keyword>
<reference evidence="2 3" key="1">
    <citation type="submission" date="2023-09" db="EMBL/GenBank/DDBJ databases">
        <authorList>
            <person name="Rey-Velasco X."/>
        </authorList>
    </citation>
    <scope>NUCLEOTIDE SEQUENCE [LARGE SCALE GENOMIC DNA]</scope>
    <source>
        <strain evidence="2 3">F117</strain>
    </source>
</reference>
<dbReference type="Pfam" id="PF12710">
    <property type="entry name" value="HAD"/>
    <property type="match status" value="1"/>
</dbReference>
<evidence type="ECO:0000313" key="2">
    <source>
        <dbReference type="EMBL" id="MDT0675845.1"/>
    </source>
</evidence>
<dbReference type="InterPro" id="IPR036412">
    <property type="entry name" value="HAD-like_sf"/>
</dbReference>
<dbReference type="GO" id="GO:0016787">
    <property type="term" value="F:hydrolase activity"/>
    <property type="evidence" value="ECO:0007669"/>
    <property type="project" value="UniProtKB-KW"/>
</dbReference>
<dbReference type="RefSeq" id="WP_311502239.1">
    <property type="nucleotide sequence ID" value="NZ_JAVRHK010000002.1"/>
</dbReference>